<feature type="transmembrane region" description="Helical" evidence="1">
    <location>
        <begin position="266"/>
        <end position="283"/>
    </location>
</feature>
<keyword evidence="1" id="KW-1133">Transmembrane helix</keyword>
<evidence type="ECO:0000313" key="3">
    <source>
        <dbReference type="Proteomes" id="UP000292209"/>
    </source>
</evidence>
<dbReference type="EMBL" id="SGXG01000001">
    <property type="protein sequence ID" value="RZS95860.1"/>
    <property type="molecule type" value="Genomic_DNA"/>
</dbReference>
<protein>
    <recommendedName>
        <fullName evidence="4">Dolichyl-phosphate-mannose-protein mannosyltransferase</fullName>
    </recommendedName>
</protein>
<feature type="transmembrane region" description="Helical" evidence="1">
    <location>
        <begin position="97"/>
        <end position="130"/>
    </location>
</feature>
<evidence type="ECO:0008006" key="4">
    <source>
        <dbReference type="Google" id="ProtNLM"/>
    </source>
</evidence>
<name>A0A4Q7P8P9_9BACT</name>
<feature type="transmembrane region" description="Helical" evidence="1">
    <location>
        <begin position="234"/>
        <end position="254"/>
    </location>
</feature>
<keyword evidence="1" id="KW-0812">Transmembrane</keyword>
<sequence>MLILSGIYWFVLNPPVLQPEIIWLLIGERMSEGKMMYRDILDDSGPFSAAVFWGLYLLFGKSLLANKILAALFLLLQITYINYLFNQYKSFEETTYVPAFVGVILVHLSFDLLILSPALMGSTFIVFALGQLFSQTVLQKEGSDSVLLTGIFLGIAACFHFPLVFFLPYMIIVGIIISGFTFRQLLISLSGYFLPILICSVYYFWKDALPDFVSKYILTARTADIYVHVRLRDIFILYASPILFSFLGLFLGAILRSLTVNQQKQVQLMMFFFVFAAASFLLTNRRAPYQFIIMLAPFTYFISMLFLSLKKGNLNNGLSVAFLILVPLVGLGWLTVKTLKEDLGDYGVYPSGQHRITENKKVLVLSDDLAYYENAKQATPYLNYHLTRELLNSIDNLHEISLAYKNISNDLPEVVVDEDGVFEAFLEKVPVLKEKFQKTGKYYLLQKP</sequence>
<feature type="transmembrane region" description="Helical" evidence="1">
    <location>
        <begin position="289"/>
        <end position="309"/>
    </location>
</feature>
<feature type="transmembrane region" description="Helical" evidence="1">
    <location>
        <begin position="150"/>
        <end position="178"/>
    </location>
</feature>
<dbReference type="AlphaFoldDB" id="A0A4Q7P8P9"/>
<feature type="transmembrane region" description="Helical" evidence="1">
    <location>
        <begin position="185"/>
        <end position="205"/>
    </location>
</feature>
<evidence type="ECO:0000256" key="1">
    <source>
        <dbReference type="SAM" id="Phobius"/>
    </source>
</evidence>
<comment type="caution">
    <text evidence="2">The sequence shown here is derived from an EMBL/GenBank/DDBJ whole genome shotgun (WGS) entry which is preliminary data.</text>
</comment>
<gene>
    <name evidence="2" type="ORF">BC751_1410</name>
</gene>
<evidence type="ECO:0000313" key="2">
    <source>
        <dbReference type="EMBL" id="RZS95860.1"/>
    </source>
</evidence>
<feature type="transmembrane region" description="Helical" evidence="1">
    <location>
        <begin position="65"/>
        <end position="85"/>
    </location>
</feature>
<proteinExistence type="predicted"/>
<accession>A0A4Q7P8P9</accession>
<keyword evidence="1" id="KW-0472">Membrane</keyword>
<feature type="transmembrane region" description="Helical" evidence="1">
    <location>
        <begin position="6"/>
        <end position="28"/>
    </location>
</feature>
<feature type="transmembrane region" description="Helical" evidence="1">
    <location>
        <begin position="316"/>
        <end position="336"/>
    </location>
</feature>
<organism evidence="2 3">
    <name type="scientific">Cecembia calidifontis</name>
    <dbReference type="NCBI Taxonomy" id="1187080"/>
    <lineage>
        <taxon>Bacteria</taxon>
        <taxon>Pseudomonadati</taxon>
        <taxon>Bacteroidota</taxon>
        <taxon>Cytophagia</taxon>
        <taxon>Cytophagales</taxon>
        <taxon>Cyclobacteriaceae</taxon>
        <taxon>Cecembia</taxon>
    </lineage>
</organism>
<reference evidence="2 3" key="1">
    <citation type="submission" date="2019-02" db="EMBL/GenBank/DDBJ databases">
        <title>Genomic Encyclopedia of Archaeal and Bacterial Type Strains, Phase II (KMG-II): from individual species to whole genera.</title>
        <authorList>
            <person name="Goeker M."/>
        </authorList>
    </citation>
    <scope>NUCLEOTIDE SEQUENCE [LARGE SCALE GENOMIC DNA]</scope>
    <source>
        <strain evidence="2 3">DSM 21411</strain>
    </source>
</reference>
<keyword evidence="3" id="KW-1185">Reference proteome</keyword>
<dbReference type="Proteomes" id="UP000292209">
    <property type="component" value="Unassembled WGS sequence"/>
</dbReference>